<dbReference type="InterPro" id="IPR032710">
    <property type="entry name" value="NTF2-like_dom_sf"/>
</dbReference>
<dbReference type="InterPro" id="IPR000391">
    <property type="entry name" value="Rng_hydr_dOase-bsu"/>
</dbReference>
<dbReference type="GO" id="GO:0019380">
    <property type="term" value="P:3-phenylpropionate catabolic process"/>
    <property type="evidence" value="ECO:0007669"/>
    <property type="project" value="TreeGrafter"/>
</dbReference>
<dbReference type="Gene3D" id="3.10.450.50">
    <property type="match status" value="1"/>
</dbReference>
<dbReference type="GeneID" id="83619792"/>
<evidence type="ECO:0000313" key="4">
    <source>
        <dbReference type="Proteomes" id="UP001163947"/>
    </source>
</evidence>
<proteinExistence type="inferred from homology"/>
<protein>
    <recommendedName>
        <fullName evidence="5">Aromatic-ring-hydroxylating dioxygenase</fullName>
    </recommendedName>
</protein>
<keyword evidence="2" id="KW-0560">Oxidoreductase</keyword>
<reference evidence="3" key="1">
    <citation type="submission" date="2022-09" db="EMBL/GenBank/DDBJ databases">
        <title>The genome sequence of Rhodococcus aetherivorans N1.</title>
        <authorList>
            <person name="Jiang W."/>
        </authorList>
    </citation>
    <scope>NUCLEOTIDE SEQUENCE</scope>
    <source>
        <strain evidence="3">N1</strain>
    </source>
</reference>
<organism evidence="3 4">
    <name type="scientific">Rhodococcus aetherivorans</name>
    <dbReference type="NCBI Taxonomy" id="191292"/>
    <lineage>
        <taxon>Bacteria</taxon>
        <taxon>Bacillati</taxon>
        <taxon>Actinomycetota</taxon>
        <taxon>Actinomycetes</taxon>
        <taxon>Mycobacteriales</taxon>
        <taxon>Nocardiaceae</taxon>
        <taxon>Rhodococcus</taxon>
    </lineage>
</organism>
<dbReference type="AlphaFoldDB" id="A0AA46SEQ9"/>
<dbReference type="PANTHER" id="PTHR41534:SF2">
    <property type="entry name" value="3-PHENYLPROPIONATE_CINNAMIC ACID DIOXYGENASE SUBUNIT BETA"/>
    <property type="match status" value="1"/>
</dbReference>
<dbReference type="Pfam" id="PF00866">
    <property type="entry name" value="Ring_hydroxyl_B"/>
    <property type="match status" value="1"/>
</dbReference>
<accession>A0AA46SEQ9</accession>
<evidence type="ECO:0000313" key="3">
    <source>
        <dbReference type="EMBL" id="UYF95164.1"/>
    </source>
</evidence>
<name>A0AA46SEQ9_9NOCA</name>
<dbReference type="GO" id="GO:0016491">
    <property type="term" value="F:oxidoreductase activity"/>
    <property type="evidence" value="ECO:0007669"/>
    <property type="project" value="UniProtKB-KW"/>
</dbReference>
<dbReference type="EMBL" id="CP106982">
    <property type="protein sequence ID" value="UYF95164.1"/>
    <property type="molecule type" value="Genomic_DNA"/>
</dbReference>
<dbReference type="RefSeq" id="WP_029546282.1">
    <property type="nucleotide sequence ID" value="NZ_BAAAYP010000036.1"/>
</dbReference>
<gene>
    <name evidence="3" type="ORF">OCS65_05205</name>
</gene>
<evidence type="ECO:0008006" key="5">
    <source>
        <dbReference type="Google" id="ProtNLM"/>
    </source>
</evidence>
<dbReference type="KEGG" id="rav:AAT18_23105"/>
<comment type="similarity">
    <text evidence="1">Belongs to the bacterial ring-hydroxylating dioxygenase beta subunit family.</text>
</comment>
<evidence type="ECO:0000256" key="1">
    <source>
        <dbReference type="ARBA" id="ARBA00009570"/>
    </source>
</evidence>
<sequence length="167" mass="18884">MTEVVPMPTLTDSRTLRAIELVWKEAQVLDAKDYRAWEQMYTDDAHYVIPIDPDTDDFAAGLNMVYDDKRMRHLRVERMMQGYSPSAVAAARTVRIVSRFTVEEITDTSVTLRSAQILNAFKRNEFTTLGAELTHRIVLGADGDRISLKVVRLIDSEDAVSASGYLL</sequence>
<dbReference type="PANTHER" id="PTHR41534">
    <property type="entry name" value="BLR3401 PROTEIN"/>
    <property type="match status" value="1"/>
</dbReference>
<dbReference type="Proteomes" id="UP001163947">
    <property type="component" value="Chromosome"/>
</dbReference>
<evidence type="ECO:0000256" key="2">
    <source>
        <dbReference type="ARBA" id="ARBA00023002"/>
    </source>
</evidence>
<dbReference type="SUPFAM" id="SSF54427">
    <property type="entry name" value="NTF2-like"/>
    <property type="match status" value="1"/>
</dbReference>